<evidence type="ECO:0000313" key="4">
    <source>
        <dbReference type="EMBL" id="QJA84525.1"/>
    </source>
</evidence>
<dbReference type="CDD" id="cd00093">
    <property type="entry name" value="HTH_XRE"/>
    <property type="match status" value="1"/>
</dbReference>
<evidence type="ECO:0000313" key="2">
    <source>
        <dbReference type="EMBL" id="QJA53355.1"/>
    </source>
</evidence>
<reference evidence="2" key="1">
    <citation type="submission" date="2020-03" db="EMBL/GenBank/DDBJ databases">
        <title>The deep terrestrial virosphere.</title>
        <authorList>
            <person name="Holmfeldt K."/>
            <person name="Nilsson E."/>
            <person name="Simone D."/>
            <person name="Lopez-Fernandez M."/>
            <person name="Wu X."/>
            <person name="de Brujin I."/>
            <person name="Lundin D."/>
            <person name="Andersson A."/>
            <person name="Bertilsson S."/>
            <person name="Dopson M."/>
        </authorList>
    </citation>
    <scope>NUCLEOTIDE SEQUENCE</scope>
    <source>
        <strain evidence="4">MM415A00187</strain>
        <strain evidence="3">MM415B00313</strain>
        <strain evidence="2">TM448A03446</strain>
        <strain evidence="5">TM448B03003</strain>
    </source>
</reference>
<dbReference type="SUPFAM" id="SSF47413">
    <property type="entry name" value="lambda repressor-like DNA-binding domains"/>
    <property type="match status" value="1"/>
</dbReference>
<dbReference type="AlphaFoldDB" id="A0A6H2A1G4"/>
<dbReference type="GO" id="GO:0003677">
    <property type="term" value="F:DNA binding"/>
    <property type="evidence" value="ECO:0007669"/>
    <property type="project" value="InterPro"/>
</dbReference>
<name>A0A6H2A1G4_9ZZZZ</name>
<dbReference type="Pfam" id="PF01381">
    <property type="entry name" value="HTH_3"/>
    <property type="match status" value="1"/>
</dbReference>
<gene>
    <name evidence="4" type="ORF">MM415A00187_0060</name>
    <name evidence="3" type="ORF">MM415B00313_0061</name>
    <name evidence="2" type="ORF">TM448A03446_0009</name>
    <name evidence="5" type="ORF">TM448B03003_0009</name>
</gene>
<evidence type="ECO:0000313" key="5">
    <source>
        <dbReference type="EMBL" id="QJI02214.1"/>
    </source>
</evidence>
<accession>A0A6H2A1G4</accession>
<sequence>MELSKLLREARLKKGLSAINLAKIAGLNRSHIYKYESGECVPNILIAVRLFKALDIRSKIWSL</sequence>
<evidence type="ECO:0000313" key="3">
    <source>
        <dbReference type="EMBL" id="QJA67013.1"/>
    </source>
</evidence>
<dbReference type="EMBL" id="MT142530">
    <property type="protein sequence ID" value="QJA84525.1"/>
    <property type="molecule type" value="Genomic_DNA"/>
</dbReference>
<dbReference type="InterPro" id="IPR010982">
    <property type="entry name" value="Lambda_DNA-bd_dom_sf"/>
</dbReference>
<protein>
    <submittedName>
        <fullName evidence="2">Putative DNA binding, helix-turn-helix domain containing protein</fullName>
    </submittedName>
</protein>
<dbReference type="Gene3D" id="1.10.260.40">
    <property type="entry name" value="lambda repressor-like DNA-binding domains"/>
    <property type="match status" value="1"/>
</dbReference>
<evidence type="ECO:0000259" key="1">
    <source>
        <dbReference type="PROSITE" id="PS50943"/>
    </source>
</evidence>
<dbReference type="SMART" id="SM00530">
    <property type="entry name" value="HTH_XRE"/>
    <property type="match status" value="1"/>
</dbReference>
<feature type="domain" description="HTH cro/C1-type" evidence="1">
    <location>
        <begin position="7"/>
        <end position="61"/>
    </location>
</feature>
<organism evidence="2">
    <name type="scientific">viral metagenome</name>
    <dbReference type="NCBI Taxonomy" id="1070528"/>
    <lineage>
        <taxon>unclassified sequences</taxon>
        <taxon>metagenomes</taxon>
        <taxon>organismal metagenomes</taxon>
    </lineage>
</organism>
<proteinExistence type="predicted"/>
<dbReference type="EMBL" id="MT141564">
    <property type="protein sequence ID" value="QJA67013.1"/>
    <property type="molecule type" value="Genomic_DNA"/>
</dbReference>
<dbReference type="InterPro" id="IPR001387">
    <property type="entry name" value="Cro/C1-type_HTH"/>
</dbReference>
<dbReference type="EMBL" id="MT144983">
    <property type="protein sequence ID" value="QJI02214.1"/>
    <property type="molecule type" value="Genomic_DNA"/>
</dbReference>
<dbReference type="PROSITE" id="PS50943">
    <property type="entry name" value="HTH_CROC1"/>
    <property type="match status" value="1"/>
</dbReference>
<dbReference type="EMBL" id="MT144415">
    <property type="protein sequence ID" value="QJA53355.1"/>
    <property type="molecule type" value="Genomic_DNA"/>
</dbReference>